<keyword evidence="5" id="KW-1185">Reference proteome</keyword>
<gene>
    <name evidence="4" type="ORF">JG688_00003178</name>
</gene>
<protein>
    <recommendedName>
        <fullName evidence="3">Cyclic nucleotide-binding domain-containing protein</fullName>
    </recommendedName>
</protein>
<reference evidence="4" key="1">
    <citation type="submission" date="2021-01" db="EMBL/GenBank/DDBJ databases">
        <title>Phytophthora aleatoria, a newly-described species from Pinus radiata is distinct from Phytophthora cactorum isolates based on comparative genomics.</title>
        <authorList>
            <person name="Mcdougal R."/>
            <person name="Panda P."/>
            <person name="Williams N."/>
            <person name="Studholme D.J."/>
        </authorList>
    </citation>
    <scope>NUCLEOTIDE SEQUENCE</scope>
    <source>
        <strain evidence="4">NZFS 4037</strain>
    </source>
</reference>
<dbReference type="SMART" id="SM00100">
    <property type="entry name" value="cNMP"/>
    <property type="match status" value="1"/>
</dbReference>
<accession>A0A8J5ITI3</accession>
<feature type="region of interest" description="Disordered" evidence="1">
    <location>
        <begin position="1142"/>
        <end position="1168"/>
    </location>
</feature>
<dbReference type="PANTHER" id="PTHR45689:SF5">
    <property type="entry name" value="I[[H]] CHANNEL, ISOFORM E"/>
    <property type="match status" value="1"/>
</dbReference>
<dbReference type="InterPro" id="IPR018488">
    <property type="entry name" value="cNMP-bd_CS"/>
</dbReference>
<dbReference type="PANTHER" id="PTHR45689">
    <property type="entry name" value="I[[H]] CHANNEL, ISOFORM E"/>
    <property type="match status" value="1"/>
</dbReference>
<feature type="region of interest" description="Disordered" evidence="1">
    <location>
        <begin position="350"/>
        <end position="388"/>
    </location>
</feature>
<keyword evidence="2" id="KW-1133">Transmembrane helix</keyword>
<evidence type="ECO:0000313" key="4">
    <source>
        <dbReference type="EMBL" id="KAG6974208.1"/>
    </source>
</evidence>
<dbReference type="GO" id="GO:0098855">
    <property type="term" value="C:HCN channel complex"/>
    <property type="evidence" value="ECO:0007669"/>
    <property type="project" value="TreeGrafter"/>
</dbReference>
<dbReference type="InterPro" id="IPR000595">
    <property type="entry name" value="cNMP-bd_dom"/>
</dbReference>
<feature type="compositionally biased region" description="Polar residues" evidence="1">
    <location>
        <begin position="763"/>
        <end position="773"/>
    </location>
</feature>
<feature type="compositionally biased region" description="Polar residues" evidence="1">
    <location>
        <begin position="1087"/>
        <end position="1096"/>
    </location>
</feature>
<feature type="region of interest" description="Disordered" evidence="1">
    <location>
        <begin position="947"/>
        <end position="984"/>
    </location>
</feature>
<feature type="region of interest" description="Disordered" evidence="1">
    <location>
        <begin position="261"/>
        <end position="317"/>
    </location>
</feature>
<dbReference type="CDD" id="cd00038">
    <property type="entry name" value="CAP_ED"/>
    <property type="match status" value="1"/>
</dbReference>
<feature type="transmembrane region" description="Helical" evidence="2">
    <location>
        <begin position="504"/>
        <end position="525"/>
    </location>
</feature>
<dbReference type="AlphaFoldDB" id="A0A8J5ITI3"/>
<feature type="region of interest" description="Disordered" evidence="1">
    <location>
        <begin position="63"/>
        <end position="86"/>
    </location>
</feature>
<evidence type="ECO:0000313" key="5">
    <source>
        <dbReference type="Proteomes" id="UP000709295"/>
    </source>
</evidence>
<feature type="domain" description="Cyclic nucleotide-binding" evidence="3">
    <location>
        <begin position="686"/>
        <end position="865"/>
    </location>
</feature>
<feature type="compositionally biased region" description="Low complexity" evidence="1">
    <location>
        <begin position="1062"/>
        <end position="1080"/>
    </location>
</feature>
<dbReference type="PROSITE" id="PS00889">
    <property type="entry name" value="CNMP_BINDING_2"/>
    <property type="match status" value="1"/>
</dbReference>
<feature type="region of interest" description="Disordered" evidence="1">
    <location>
        <begin position="124"/>
        <end position="163"/>
    </location>
</feature>
<evidence type="ECO:0000256" key="2">
    <source>
        <dbReference type="SAM" id="Phobius"/>
    </source>
</evidence>
<feature type="region of interest" description="Disordered" evidence="1">
    <location>
        <begin position="1"/>
        <end position="20"/>
    </location>
</feature>
<organism evidence="4 5">
    <name type="scientific">Phytophthora aleatoria</name>
    <dbReference type="NCBI Taxonomy" id="2496075"/>
    <lineage>
        <taxon>Eukaryota</taxon>
        <taxon>Sar</taxon>
        <taxon>Stramenopiles</taxon>
        <taxon>Oomycota</taxon>
        <taxon>Peronosporomycetes</taxon>
        <taxon>Peronosporales</taxon>
        <taxon>Peronosporaceae</taxon>
        <taxon>Phytophthora</taxon>
    </lineage>
</organism>
<comment type="caution">
    <text evidence="4">The sequence shown here is derived from an EMBL/GenBank/DDBJ whole genome shotgun (WGS) entry which is preliminary data.</text>
</comment>
<evidence type="ECO:0000256" key="1">
    <source>
        <dbReference type="SAM" id="MobiDB-lite"/>
    </source>
</evidence>
<dbReference type="GO" id="GO:0003254">
    <property type="term" value="P:regulation of membrane depolarization"/>
    <property type="evidence" value="ECO:0007669"/>
    <property type="project" value="TreeGrafter"/>
</dbReference>
<dbReference type="GO" id="GO:0035725">
    <property type="term" value="P:sodium ion transmembrane transport"/>
    <property type="evidence" value="ECO:0007669"/>
    <property type="project" value="TreeGrafter"/>
</dbReference>
<dbReference type="EMBL" id="JAENGY010000093">
    <property type="protein sequence ID" value="KAG6974208.1"/>
    <property type="molecule type" value="Genomic_DNA"/>
</dbReference>
<dbReference type="Pfam" id="PF00027">
    <property type="entry name" value="cNMP_binding"/>
    <property type="match status" value="1"/>
</dbReference>
<dbReference type="PROSITE" id="PS50042">
    <property type="entry name" value="CNMP_BINDING_3"/>
    <property type="match status" value="1"/>
</dbReference>
<evidence type="ECO:0000259" key="3">
    <source>
        <dbReference type="PROSITE" id="PS50042"/>
    </source>
</evidence>
<name>A0A8J5ITI3_9STRA</name>
<sequence>MIRSMSAHDVVSSAVVEEKESLELSQVLENDVDETASDSAKPFNRLVTTSALAAALAEVERSKRRRLNRRHSGGLEPPVESDKHSTDAALAVQLPNSGHRMSAPSIDAVPTVSTEVAIKPLRQESVSPRSQLKRATGTHLAGMRERRKAGKQPEATAPTIKRTPSAATMPTFKRMPSSGATPSFRAVAKAVAVSGNSTTATNDPGQNYEQMMARFQLRRLEFTGSGRNLDNEAKTIHRRSLAYMAPVDSEMSQPRIDDVMHSTHRRSEGEYIDNTIGREGDRDILATSQSRVDSQAEETPRRPGAPSFHSNNASIAPPATASVAPVDYLGSTNGALGNSMRSIASAVKIPQSSALEPDQTRVSQQQEKTEQRQQWQQRQSPAARKESAFNTSYVNKRGVLVVSRRHIAWNFLTGACVFQFLAALPSTTVGTIMKGGAEGATQIEIGNDAIGRFSHTLLDIILRSHRVVHILRLLREAGQVRGARIDKSVWGWLLYSRYSHLLRIVWIVGAVMLIAHCVACCWRLLLIDSADVDPASSVDRTCGAAIDSSVAFEMYAECFYVAMQLLQGQSLTTHSVWEDIFASGVNLLGSIVLAVIFGHVAMLVANFNANSTAYQRKMESVFAGMTKMQLPAPLRERIHQYYAHLWREYEALDGAPLERFAKELSHNLTLEVVLFKYMELAMHVPFWENCSPDFQKTLVLSLDTRVYLPDDFIVRRGEVGDEFYMINRGMCELVGSKDTQEHATEPLARRRSQLGENSEHPGDTSTLYTTSHDGTVYPDVDHGRRARVVARNSHVNPEGHTPTVKTLTRGQAFGEMALLMNYPRTANVRAMTYVEMCVLSRTAFQAVLTRYPVDRKHVISQILISSLENNERFGIPCPLTAMARSVFADEVDGVANGEKFITPRRAAKLVAWAVNPDVEDDSIKFAFSNKLKDQLVVVRDQEFGASTHLDEDTPGRTVALPSPRSSHVGSGARKRGGDDENQKECGCTCHCSSHSTPKISSKPEPEVDSQVVKLESVQAQALSLIQELQRGVQDTLHSTHQPSQLSTVDASSVPDQGAPNGVPTNIPTTSTTSTKPVITIQQRRSKFINSRSTSAPNFADLDLATSDSNPNAERSPVDKPKPVAIAPRPIQRAMTARWLKASENTETGREPSSGDAITKAKPAVTPPKPIQRAMTARWLKTSENTRPLRLQNSFTPLVRPRAPSGSSSQRFIQRVTHQLASLATSSNSTVQASPTRYADQLFGTAHSSQETAPGANEMSFREDSNVSEARY</sequence>
<feature type="transmembrane region" description="Helical" evidence="2">
    <location>
        <begin position="587"/>
        <end position="609"/>
    </location>
</feature>
<feature type="compositionally biased region" description="Basic and acidic residues" evidence="1">
    <location>
        <begin position="738"/>
        <end position="748"/>
    </location>
</feature>
<dbReference type="PROSITE" id="PS00888">
    <property type="entry name" value="CNMP_BINDING_1"/>
    <property type="match status" value="1"/>
</dbReference>
<feature type="region of interest" description="Disordered" evidence="1">
    <location>
        <begin position="1034"/>
        <end position="1123"/>
    </location>
</feature>
<dbReference type="GO" id="GO:0005249">
    <property type="term" value="F:voltage-gated potassium channel activity"/>
    <property type="evidence" value="ECO:0007669"/>
    <property type="project" value="TreeGrafter"/>
</dbReference>
<dbReference type="Proteomes" id="UP000709295">
    <property type="component" value="Unassembled WGS sequence"/>
</dbReference>
<keyword evidence="2" id="KW-0812">Transmembrane</keyword>
<feature type="region of interest" description="Disordered" evidence="1">
    <location>
        <begin position="1244"/>
        <end position="1271"/>
    </location>
</feature>
<keyword evidence="2" id="KW-0472">Membrane</keyword>
<proteinExistence type="predicted"/>
<feature type="compositionally biased region" description="Basic residues" evidence="1">
    <location>
        <begin position="63"/>
        <end position="72"/>
    </location>
</feature>
<feature type="compositionally biased region" description="Basic and acidic residues" evidence="1">
    <location>
        <begin position="1259"/>
        <end position="1271"/>
    </location>
</feature>
<feature type="compositionally biased region" description="Polar residues" evidence="1">
    <location>
        <begin position="1035"/>
        <end position="1054"/>
    </location>
</feature>
<feature type="region of interest" description="Disordered" evidence="1">
    <location>
        <begin position="737"/>
        <end position="781"/>
    </location>
</feature>
<dbReference type="InterPro" id="IPR051413">
    <property type="entry name" value="K/Na_HCN_channel"/>
</dbReference>